<reference evidence="2" key="1">
    <citation type="submission" date="2016-06" db="EMBL/GenBank/DDBJ databases">
        <title>Parallel loss of symbiosis genes in relatives of nitrogen-fixing non-legume Parasponia.</title>
        <authorList>
            <person name="Van Velzen R."/>
            <person name="Holmer R."/>
            <person name="Bu F."/>
            <person name="Rutten L."/>
            <person name="Van Zeijl A."/>
            <person name="Liu W."/>
            <person name="Santuari L."/>
            <person name="Cao Q."/>
            <person name="Sharma T."/>
            <person name="Shen D."/>
            <person name="Roswanjaya Y."/>
            <person name="Wardhani T."/>
            <person name="Kalhor M.S."/>
            <person name="Jansen J."/>
            <person name="Van den Hoogen J."/>
            <person name="Gungor B."/>
            <person name="Hartog M."/>
            <person name="Hontelez J."/>
            <person name="Verver J."/>
            <person name="Yang W.-C."/>
            <person name="Schijlen E."/>
            <person name="Repin R."/>
            <person name="Schilthuizen M."/>
            <person name="Schranz E."/>
            <person name="Heidstra R."/>
            <person name="Miyata K."/>
            <person name="Fedorova E."/>
            <person name="Kohlen W."/>
            <person name="Bisseling T."/>
            <person name="Smit S."/>
            <person name="Geurts R."/>
        </authorList>
    </citation>
    <scope>NUCLEOTIDE SEQUENCE [LARGE SCALE GENOMIC DNA]</scope>
    <source>
        <strain evidence="2">cv. RG33-2</strain>
    </source>
</reference>
<keyword evidence="2" id="KW-1185">Reference proteome</keyword>
<sequence>MNQRLNCIGARNRSFVVIIDRQIQKRCDRVFLNFQVCRAQQINQQANGTTVCSSNPIVHVISGKSSTSFRTRASVAERSTLVSTKGEETILGDVEVWPSTETVLFCSELVDLSSESFSDILAIYKPCS</sequence>
<evidence type="ECO:0000313" key="1">
    <source>
        <dbReference type="EMBL" id="POO00774.1"/>
    </source>
</evidence>
<organism evidence="1 2">
    <name type="scientific">Trema orientale</name>
    <name type="common">Charcoal tree</name>
    <name type="synonym">Celtis orientalis</name>
    <dbReference type="NCBI Taxonomy" id="63057"/>
    <lineage>
        <taxon>Eukaryota</taxon>
        <taxon>Viridiplantae</taxon>
        <taxon>Streptophyta</taxon>
        <taxon>Embryophyta</taxon>
        <taxon>Tracheophyta</taxon>
        <taxon>Spermatophyta</taxon>
        <taxon>Magnoliopsida</taxon>
        <taxon>eudicotyledons</taxon>
        <taxon>Gunneridae</taxon>
        <taxon>Pentapetalae</taxon>
        <taxon>rosids</taxon>
        <taxon>fabids</taxon>
        <taxon>Rosales</taxon>
        <taxon>Cannabaceae</taxon>
        <taxon>Trema</taxon>
    </lineage>
</organism>
<name>A0A2P5FSN5_TREOI</name>
<proteinExistence type="predicted"/>
<evidence type="ECO:0000313" key="2">
    <source>
        <dbReference type="Proteomes" id="UP000237000"/>
    </source>
</evidence>
<gene>
    <name evidence="1" type="ORF">TorRG33x02_034050</name>
</gene>
<comment type="caution">
    <text evidence="1">The sequence shown here is derived from an EMBL/GenBank/DDBJ whole genome shotgun (WGS) entry which is preliminary data.</text>
</comment>
<dbReference type="AlphaFoldDB" id="A0A2P5FSN5"/>
<accession>A0A2P5FSN5</accession>
<dbReference type="EMBL" id="JXTC01000011">
    <property type="protein sequence ID" value="POO00774.1"/>
    <property type="molecule type" value="Genomic_DNA"/>
</dbReference>
<protein>
    <submittedName>
        <fullName evidence="1">Uncharacterized protein</fullName>
    </submittedName>
</protein>
<dbReference type="InParanoid" id="A0A2P5FSN5"/>
<dbReference type="Proteomes" id="UP000237000">
    <property type="component" value="Unassembled WGS sequence"/>
</dbReference>